<sequence length="422" mass="49162">MVSFTDKEKRIPVFLEESEHFLCVLMDVEGNVREANQLFFRQAKKKASFSIFDLIMSDSQNEMEELLESLLLNPKSKRHFLMKWESESLSDSIWWEFSMVVNQENDPIGFIGIGLPLHYLEENLPMEHLLDLLDYGVIKVDSKWKILEVDDFSRNLLQIPISKKQDLNLESFICFLPEEREKLSQWNGEEKFLQLEATTSFHASLKLTLFKQGENTLILLGSDPIAKARKSSNEYFPQDALELIPGPVWLIDEKLILLQSNAKAIRVAEDWAYRQPSLGLELNLGQRLSFYEKILNKIEVLKEGEESCFEWKITSSSSWELWQFRIKKIDSSKVYLIQGVDLSHIQKRVENIQLENEQLKELVVQPSYILRSPLSSMLGLLDLIDSRKLDSENRKYFSYLRPLAEELDQVIRTNAKQVASFD</sequence>
<dbReference type="EMBL" id="JANWGH010000001">
    <property type="protein sequence ID" value="MCS5489999.1"/>
    <property type="molecule type" value="Genomic_DNA"/>
</dbReference>
<organism evidence="1 2">
    <name type="scientific">Algoriphagus limi</name>
    <dbReference type="NCBI Taxonomy" id="2975273"/>
    <lineage>
        <taxon>Bacteria</taxon>
        <taxon>Pseudomonadati</taxon>
        <taxon>Bacteroidota</taxon>
        <taxon>Cytophagia</taxon>
        <taxon>Cytophagales</taxon>
        <taxon>Cyclobacteriaceae</taxon>
        <taxon>Algoriphagus</taxon>
    </lineage>
</organism>
<protein>
    <recommendedName>
        <fullName evidence="3">PAS domain S-box-containing protein</fullName>
    </recommendedName>
</protein>
<accession>A0ABT2G412</accession>
<reference evidence="1 2" key="1">
    <citation type="submission" date="2022-08" db="EMBL/GenBank/DDBJ databases">
        <title>Algoriphagus sp. CAU 1643 isolated from mud.</title>
        <authorList>
            <person name="Kim W."/>
        </authorList>
    </citation>
    <scope>NUCLEOTIDE SEQUENCE [LARGE SCALE GENOMIC DNA]</scope>
    <source>
        <strain evidence="1 2">CAU 1643</strain>
    </source>
</reference>
<dbReference type="RefSeq" id="WP_259413679.1">
    <property type="nucleotide sequence ID" value="NZ_JANWGH010000001.1"/>
</dbReference>
<evidence type="ECO:0000313" key="2">
    <source>
        <dbReference type="Proteomes" id="UP001206788"/>
    </source>
</evidence>
<evidence type="ECO:0000313" key="1">
    <source>
        <dbReference type="EMBL" id="MCS5489999.1"/>
    </source>
</evidence>
<keyword evidence="2" id="KW-1185">Reference proteome</keyword>
<dbReference type="Proteomes" id="UP001206788">
    <property type="component" value="Unassembled WGS sequence"/>
</dbReference>
<proteinExistence type="predicted"/>
<gene>
    <name evidence="1" type="ORF">NY014_06135</name>
</gene>
<evidence type="ECO:0008006" key="3">
    <source>
        <dbReference type="Google" id="ProtNLM"/>
    </source>
</evidence>
<comment type="caution">
    <text evidence="1">The sequence shown here is derived from an EMBL/GenBank/DDBJ whole genome shotgun (WGS) entry which is preliminary data.</text>
</comment>
<name>A0ABT2G412_9BACT</name>